<reference evidence="2" key="2">
    <citation type="submission" date="2018-05" db="EMBL/GenBank/DDBJ databases">
        <title>OpunRS2 (Oryza punctata Reference Sequence Version 2).</title>
        <authorList>
            <person name="Zhang J."/>
            <person name="Kudrna D."/>
            <person name="Lee S."/>
            <person name="Talag J."/>
            <person name="Welchert J."/>
            <person name="Wing R.A."/>
        </authorList>
    </citation>
    <scope>NUCLEOTIDE SEQUENCE [LARGE SCALE GENOMIC DNA]</scope>
</reference>
<feature type="transmembrane region" description="Helical" evidence="1">
    <location>
        <begin position="29"/>
        <end position="50"/>
    </location>
</feature>
<keyword evidence="1" id="KW-1133">Transmembrane helix</keyword>
<proteinExistence type="predicted"/>
<keyword evidence="1" id="KW-0472">Membrane</keyword>
<dbReference type="Proteomes" id="UP000026962">
    <property type="component" value="Chromosome 12"/>
</dbReference>
<reference evidence="2" key="1">
    <citation type="submission" date="2015-04" db="UniProtKB">
        <authorList>
            <consortium name="EnsemblPlants"/>
        </authorList>
    </citation>
    <scope>IDENTIFICATION</scope>
</reference>
<evidence type="ECO:0000313" key="3">
    <source>
        <dbReference type="Proteomes" id="UP000026962"/>
    </source>
</evidence>
<organism evidence="2">
    <name type="scientific">Oryza punctata</name>
    <name type="common">Red rice</name>
    <dbReference type="NCBI Taxonomy" id="4537"/>
    <lineage>
        <taxon>Eukaryota</taxon>
        <taxon>Viridiplantae</taxon>
        <taxon>Streptophyta</taxon>
        <taxon>Embryophyta</taxon>
        <taxon>Tracheophyta</taxon>
        <taxon>Spermatophyta</taxon>
        <taxon>Magnoliopsida</taxon>
        <taxon>Liliopsida</taxon>
        <taxon>Poales</taxon>
        <taxon>Poaceae</taxon>
        <taxon>BOP clade</taxon>
        <taxon>Oryzoideae</taxon>
        <taxon>Oryzeae</taxon>
        <taxon>Oryzinae</taxon>
        <taxon>Oryza</taxon>
    </lineage>
</organism>
<dbReference type="HOGENOM" id="CLU_194829_0_0_1"/>
<accession>A0A0E0MKB4</accession>
<dbReference type="Gramene" id="OPUNC12G04760.1">
    <property type="protein sequence ID" value="OPUNC12G04760.1"/>
    <property type="gene ID" value="OPUNC12G04760"/>
</dbReference>
<name>A0A0E0MKB4_ORYPU</name>
<sequence>MEISSAIWIHRCSIFALWWELFFLHNDEVVSAVQILFGEVVAAGLVSFLISDGASPRFN</sequence>
<protein>
    <submittedName>
        <fullName evidence="2">Uncharacterized protein</fullName>
    </submittedName>
</protein>
<keyword evidence="1" id="KW-0812">Transmembrane</keyword>
<evidence type="ECO:0000313" key="2">
    <source>
        <dbReference type="EnsemblPlants" id="OPUNC12G04760.1"/>
    </source>
</evidence>
<evidence type="ECO:0000256" key="1">
    <source>
        <dbReference type="SAM" id="Phobius"/>
    </source>
</evidence>
<dbReference type="EnsemblPlants" id="OPUNC12G04760.1">
    <property type="protein sequence ID" value="OPUNC12G04760.1"/>
    <property type="gene ID" value="OPUNC12G04760"/>
</dbReference>
<keyword evidence="3" id="KW-1185">Reference proteome</keyword>
<dbReference type="AlphaFoldDB" id="A0A0E0MKB4"/>